<evidence type="ECO:0000256" key="6">
    <source>
        <dbReference type="ARBA" id="ARBA00022842"/>
    </source>
</evidence>
<dbReference type="PANTHER" id="PTHR10060">
    <property type="entry name" value="TATD FAMILY DEOXYRIBONUCLEASE"/>
    <property type="match status" value="1"/>
</dbReference>
<keyword evidence="9" id="KW-1185">Reference proteome</keyword>
<dbReference type="PROSITE" id="PS01090">
    <property type="entry name" value="TATD_2"/>
    <property type="match status" value="1"/>
</dbReference>
<dbReference type="CDD" id="cd01310">
    <property type="entry name" value="TatD_DNAse"/>
    <property type="match status" value="1"/>
</dbReference>
<feature type="binding site" evidence="7">
    <location>
        <position position="155"/>
    </location>
    <ligand>
        <name>a divalent metal cation</name>
        <dbReference type="ChEBI" id="CHEBI:60240"/>
        <label>2</label>
    </ligand>
</feature>
<dbReference type="GO" id="GO:0046872">
    <property type="term" value="F:metal ion binding"/>
    <property type="evidence" value="ECO:0007669"/>
    <property type="project" value="UniProtKB-KW"/>
</dbReference>
<keyword evidence="2" id="KW-0540">Nuclease</keyword>
<name>A0AAQ1G6D5_9GAMM</name>
<feature type="binding site" evidence="7">
    <location>
        <position position="130"/>
    </location>
    <ligand>
        <name>a divalent metal cation</name>
        <dbReference type="ChEBI" id="CHEBI:60240"/>
        <label>2</label>
    </ligand>
</feature>
<dbReference type="FunFam" id="3.20.20.140:FF:000018">
    <property type="entry name" value="3'-5' ssDNA/RNA exonuclease TatD"/>
    <property type="match status" value="1"/>
</dbReference>
<dbReference type="PANTHER" id="PTHR10060:SF15">
    <property type="entry name" value="DEOXYRIBONUCLEASE TATDN1"/>
    <property type="match status" value="1"/>
</dbReference>
<evidence type="ECO:0000313" key="9">
    <source>
        <dbReference type="Proteomes" id="UP000243518"/>
    </source>
</evidence>
<dbReference type="InterPro" id="IPR001130">
    <property type="entry name" value="TatD-like"/>
</dbReference>
<evidence type="ECO:0000313" key="8">
    <source>
        <dbReference type="EMBL" id="SEF86599.1"/>
    </source>
</evidence>
<evidence type="ECO:0000256" key="5">
    <source>
        <dbReference type="ARBA" id="ARBA00022839"/>
    </source>
</evidence>
<dbReference type="AlphaFoldDB" id="A0AAQ1G6D5"/>
<organism evidence="8 9">
    <name type="scientific">Halopseudomonas aestusnigri</name>
    <dbReference type="NCBI Taxonomy" id="857252"/>
    <lineage>
        <taxon>Bacteria</taxon>
        <taxon>Pseudomonadati</taxon>
        <taxon>Pseudomonadota</taxon>
        <taxon>Gammaproteobacteria</taxon>
        <taxon>Pseudomonadales</taxon>
        <taxon>Pseudomonadaceae</taxon>
        <taxon>Halopseudomonas</taxon>
    </lineage>
</organism>
<evidence type="ECO:0000256" key="2">
    <source>
        <dbReference type="ARBA" id="ARBA00022722"/>
    </source>
</evidence>
<dbReference type="InterPro" id="IPR050891">
    <property type="entry name" value="TatD-type_Hydrolase"/>
</dbReference>
<dbReference type="Gene3D" id="3.20.20.140">
    <property type="entry name" value="Metal-dependent hydrolases"/>
    <property type="match status" value="1"/>
</dbReference>
<comment type="caution">
    <text evidence="8">The sequence shown here is derived from an EMBL/GenBank/DDBJ whole genome shotgun (WGS) entry which is preliminary data.</text>
</comment>
<keyword evidence="1" id="KW-0963">Cytoplasm</keyword>
<dbReference type="PIRSF" id="PIRSF005902">
    <property type="entry name" value="DNase_TatD"/>
    <property type="match status" value="1"/>
</dbReference>
<evidence type="ECO:0000256" key="4">
    <source>
        <dbReference type="ARBA" id="ARBA00022801"/>
    </source>
</evidence>
<evidence type="ECO:0000256" key="1">
    <source>
        <dbReference type="ARBA" id="ARBA00022490"/>
    </source>
</evidence>
<feature type="binding site" evidence="7">
    <location>
        <position position="94"/>
    </location>
    <ligand>
        <name>a divalent metal cation</name>
        <dbReference type="ChEBI" id="CHEBI:60240"/>
        <label>1</label>
    </ligand>
</feature>
<keyword evidence="5" id="KW-0269">Exonuclease</keyword>
<protein>
    <submittedName>
        <fullName evidence="8">TatD DNase family protein</fullName>
    </submittedName>
</protein>
<dbReference type="InterPro" id="IPR032466">
    <property type="entry name" value="Metal_Hydrolase"/>
</dbReference>
<evidence type="ECO:0000256" key="7">
    <source>
        <dbReference type="PIRSR" id="PIRSR005902-1"/>
    </source>
</evidence>
<accession>A0AAQ1G6D5</accession>
<sequence>MEWVDIGVNLTDKAFDSDRDAVLERARQAGVSQQLLTMTSLEQAEHLLALCADHPEHLFTTAGVHPHEARHWTADSSRQLLELSQKPAVRAIGECGLDYNRDFSPRPDQLRALEEQLAVAVETRLPVFLHEREASDTLIDVLRDYRDQLSGAVVHCFTADRKALYAYLDLDLHIGITGWICDERRGTDLQVLARDIPDNRLLLETDAPWLLPRTLDPKPKNRRNEPAFLPEVAQMVASCRQQHLDQLSQHTCENARRLFRLPAPRQ</sequence>
<dbReference type="Pfam" id="PF01026">
    <property type="entry name" value="TatD_DNase"/>
    <property type="match status" value="1"/>
</dbReference>
<dbReference type="RefSeq" id="WP_088274072.1">
    <property type="nucleotide sequence ID" value="NZ_FNVE01000002.1"/>
</dbReference>
<dbReference type="EMBL" id="FNVE01000002">
    <property type="protein sequence ID" value="SEF86599.1"/>
    <property type="molecule type" value="Genomic_DNA"/>
</dbReference>
<reference evidence="8 9" key="1">
    <citation type="submission" date="2016-10" db="EMBL/GenBank/DDBJ databases">
        <authorList>
            <person name="Varghese N."/>
            <person name="Submissions S."/>
        </authorList>
    </citation>
    <scope>NUCLEOTIDE SEQUENCE [LARGE SCALE GENOMIC DNA]</scope>
    <source>
        <strain evidence="8 9">CECT 8317</strain>
    </source>
</reference>
<keyword evidence="4" id="KW-0378">Hydrolase</keyword>
<dbReference type="SUPFAM" id="SSF51556">
    <property type="entry name" value="Metallo-dependent hydrolases"/>
    <property type="match status" value="1"/>
</dbReference>
<keyword evidence="3 7" id="KW-0479">Metal-binding</keyword>
<keyword evidence="6" id="KW-0460">Magnesium</keyword>
<dbReference type="GO" id="GO:0004527">
    <property type="term" value="F:exonuclease activity"/>
    <property type="evidence" value="ECO:0007669"/>
    <property type="project" value="UniProtKB-KW"/>
</dbReference>
<dbReference type="PROSITE" id="PS01091">
    <property type="entry name" value="TATD_3"/>
    <property type="match status" value="1"/>
</dbReference>
<dbReference type="Proteomes" id="UP000243518">
    <property type="component" value="Unassembled WGS sequence"/>
</dbReference>
<gene>
    <name evidence="8" type="ORF">SAMN05216586_102149</name>
</gene>
<feature type="binding site" evidence="7">
    <location>
        <position position="206"/>
    </location>
    <ligand>
        <name>a divalent metal cation</name>
        <dbReference type="ChEBI" id="CHEBI:60240"/>
        <label>1</label>
    </ligand>
</feature>
<proteinExistence type="predicted"/>
<evidence type="ECO:0000256" key="3">
    <source>
        <dbReference type="ARBA" id="ARBA00022723"/>
    </source>
</evidence>
<dbReference type="InterPro" id="IPR018228">
    <property type="entry name" value="DNase_TatD-rel_CS"/>
</dbReference>